<dbReference type="InterPro" id="IPR050351">
    <property type="entry name" value="BphY/WalK/GraS-like"/>
</dbReference>
<dbReference type="Gene3D" id="1.10.287.130">
    <property type="match status" value="1"/>
</dbReference>
<dbReference type="SMART" id="SM00388">
    <property type="entry name" value="HisKA"/>
    <property type="match status" value="1"/>
</dbReference>
<protein>
    <recommendedName>
        <fullName evidence="2">histidine kinase</fullName>
        <ecNumber evidence="2">2.7.13.3</ecNumber>
    </recommendedName>
</protein>
<proteinExistence type="predicted"/>
<comment type="catalytic activity">
    <reaction evidence="1">
        <text>ATP + protein L-histidine = ADP + protein N-phospho-L-histidine.</text>
        <dbReference type="EC" id="2.7.13.3"/>
    </reaction>
</comment>
<dbReference type="InterPro" id="IPR036890">
    <property type="entry name" value="HATPase_C_sf"/>
</dbReference>
<dbReference type="SUPFAM" id="SSF47384">
    <property type="entry name" value="Homodimeric domain of signal transducing histidine kinase"/>
    <property type="match status" value="1"/>
</dbReference>
<dbReference type="InterPro" id="IPR003661">
    <property type="entry name" value="HisK_dim/P_dom"/>
</dbReference>
<keyword evidence="9" id="KW-1185">Reference proteome</keyword>
<keyword evidence="6" id="KW-0732">Signal</keyword>
<evidence type="ECO:0000256" key="3">
    <source>
        <dbReference type="ARBA" id="ARBA00022553"/>
    </source>
</evidence>
<feature type="chain" id="PRO_5012444153" description="histidine kinase" evidence="6">
    <location>
        <begin position="25"/>
        <end position="782"/>
    </location>
</feature>
<evidence type="ECO:0000256" key="5">
    <source>
        <dbReference type="ARBA" id="ARBA00022777"/>
    </source>
</evidence>
<dbReference type="InterPro" id="IPR003594">
    <property type="entry name" value="HATPase_dom"/>
</dbReference>
<accession>A0A238ZD72</accession>
<dbReference type="Pfam" id="PF00512">
    <property type="entry name" value="HisKA"/>
    <property type="match status" value="1"/>
</dbReference>
<dbReference type="Pfam" id="PF02518">
    <property type="entry name" value="HATPase_c"/>
    <property type="match status" value="1"/>
</dbReference>
<dbReference type="Gene3D" id="3.40.190.10">
    <property type="entry name" value="Periplasmic binding protein-like II"/>
    <property type="match status" value="4"/>
</dbReference>
<feature type="signal peptide" evidence="6">
    <location>
        <begin position="1"/>
        <end position="24"/>
    </location>
</feature>
<dbReference type="AlphaFoldDB" id="A0A238ZD72"/>
<evidence type="ECO:0000256" key="4">
    <source>
        <dbReference type="ARBA" id="ARBA00022679"/>
    </source>
</evidence>
<dbReference type="InterPro" id="IPR036097">
    <property type="entry name" value="HisK_dim/P_sf"/>
</dbReference>
<dbReference type="InterPro" id="IPR005467">
    <property type="entry name" value="His_kinase_dom"/>
</dbReference>
<dbReference type="EMBL" id="FZNN01000029">
    <property type="protein sequence ID" value="SNR81465.1"/>
    <property type="molecule type" value="Genomic_DNA"/>
</dbReference>
<evidence type="ECO:0000313" key="8">
    <source>
        <dbReference type="EMBL" id="SNR81465.1"/>
    </source>
</evidence>
<dbReference type="PANTHER" id="PTHR42878:SF15">
    <property type="entry name" value="BACTERIOPHYTOCHROME"/>
    <property type="match status" value="1"/>
</dbReference>
<organism evidence="8 9">
    <name type="scientific">Puniceibacterium sediminis</name>
    <dbReference type="NCBI Taxonomy" id="1608407"/>
    <lineage>
        <taxon>Bacteria</taxon>
        <taxon>Pseudomonadati</taxon>
        <taxon>Pseudomonadota</taxon>
        <taxon>Alphaproteobacteria</taxon>
        <taxon>Rhodobacterales</taxon>
        <taxon>Paracoccaceae</taxon>
        <taxon>Puniceibacterium</taxon>
    </lineage>
</organism>
<dbReference type="SMART" id="SM00387">
    <property type="entry name" value="HATPase_c"/>
    <property type="match status" value="1"/>
</dbReference>
<keyword evidence="3" id="KW-0597">Phosphoprotein</keyword>
<evidence type="ECO:0000256" key="6">
    <source>
        <dbReference type="SAM" id="SignalP"/>
    </source>
</evidence>
<dbReference type="SUPFAM" id="SSF55874">
    <property type="entry name" value="ATPase domain of HSP90 chaperone/DNA topoisomerase II/histidine kinase"/>
    <property type="match status" value="1"/>
</dbReference>
<dbReference type="GO" id="GO:0000156">
    <property type="term" value="F:phosphorelay response regulator activity"/>
    <property type="evidence" value="ECO:0007669"/>
    <property type="project" value="TreeGrafter"/>
</dbReference>
<evidence type="ECO:0000259" key="7">
    <source>
        <dbReference type="PROSITE" id="PS50109"/>
    </source>
</evidence>
<name>A0A238ZD72_9RHOB</name>
<evidence type="ECO:0000256" key="1">
    <source>
        <dbReference type="ARBA" id="ARBA00000085"/>
    </source>
</evidence>
<evidence type="ECO:0000256" key="2">
    <source>
        <dbReference type="ARBA" id="ARBA00012438"/>
    </source>
</evidence>
<dbReference type="Pfam" id="PF00497">
    <property type="entry name" value="SBP_bac_3"/>
    <property type="match status" value="2"/>
</dbReference>
<dbReference type="OrthoDB" id="9796100at2"/>
<dbReference type="GO" id="GO:0000155">
    <property type="term" value="F:phosphorelay sensor kinase activity"/>
    <property type="evidence" value="ECO:0007669"/>
    <property type="project" value="InterPro"/>
</dbReference>
<evidence type="ECO:0000313" key="9">
    <source>
        <dbReference type="Proteomes" id="UP000198417"/>
    </source>
</evidence>
<dbReference type="EC" id="2.7.13.3" evidence="2"/>
<dbReference type="SMART" id="SM00062">
    <property type="entry name" value="PBPb"/>
    <property type="match status" value="2"/>
</dbReference>
<sequence>MHLTTVRSFVLGLCATITSFAAQAESIAVGWSSAPGLYEDLGTEKPSGFFGDLADRIATDAGLDVEFVRYGSMWEAIDAQAKGEVQMLAGVTRLLPLNATNIYSDPVAQSGHYLFVRAEDRATFDLETGPPKRIGVVENRRMKFEARDKLARHQIVPYESGPDGLHALLVGLTDGLVVIGEPFFHNLRIKRIDHRVAPFNAPLQTFDRAVALHVSRADLMPAINAAVGRLEASGELSFLRQQWGLVPPIAPPDVLTVGVNHFPPYQVVDDNGVLTGFAVETMRELGERANLSLRFEAITSEEFVAGPHPGTYDILPQVGVTPARARRMDFALPTSGSDFAAFVRADDDFRPLTLDDLAGERVGVSSVNLARGRLEATGEIDVVVFPHIADLLKALARGEIRVAVNVANALRAYAKDSGLEKSVVEVVPPLFTAQRAPALRFGLGEVRERLNAVIPGYLASDDYRELQLDWFEAKPLLTSSRLAQIGAVMVAMLLLLSTYAVLERRARLLHQRDAAHKDRLMEVQLAHAKEAKALVAKLEAANADLARTNSELDAFARVASHDLKAPLNAIQKTSQWIEEDLEAVLTEDTRESFRILRSRVSRMSLLLNDLFTHAKIGRNQPSGRRVSGRQLVDEVIELAGVPESFAVELDPSLDNVVVEAMPLLTVLLNLVQNAVKHSESHDGTIRIFVKDVGKTHFFIVEDDGPGIDPKYHERVFGMFQTLKRRDEVEGSGMGLAIVRKTVALAGGRITLASELGQGCRFTVEWPIASESDQMYQNGQDAT</sequence>
<dbReference type="InterPro" id="IPR004358">
    <property type="entry name" value="Sig_transdc_His_kin-like_C"/>
</dbReference>
<dbReference type="Proteomes" id="UP000198417">
    <property type="component" value="Unassembled WGS sequence"/>
</dbReference>
<dbReference type="PRINTS" id="PR00344">
    <property type="entry name" value="BCTRLSENSOR"/>
</dbReference>
<keyword evidence="5" id="KW-0418">Kinase</keyword>
<gene>
    <name evidence="8" type="ORF">SAMN06265370_12931</name>
</gene>
<dbReference type="SUPFAM" id="SSF53850">
    <property type="entry name" value="Periplasmic binding protein-like II"/>
    <property type="match status" value="2"/>
</dbReference>
<dbReference type="GO" id="GO:0030295">
    <property type="term" value="F:protein kinase activator activity"/>
    <property type="evidence" value="ECO:0007669"/>
    <property type="project" value="TreeGrafter"/>
</dbReference>
<dbReference type="PROSITE" id="PS50109">
    <property type="entry name" value="HIS_KIN"/>
    <property type="match status" value="1"/>
</dbReference>
<reference evidence="8 9" key="1">
    <citation type="submission" date="2017-06" db="EMBL/GenBank/DDBJ databases">
        <authorList>
            <person name="Kim H.J."/>
            <person name="Triplett B.A."/>
        </authorList>
    </citation>
    <scope>NUCLEOTIDE SEQUENCE [LARGE SCALE GENOMIC DNA]</scope>
    <source>
        <strain evidence="8 9">DSM 29052</strain>
    </source>
</reference>
<dbReference type="InterPro" id="IPR001638">
    <property type="entry name" value="Solute-binding_3/MltF_N"/>
</dbReference>
<dbReference type="Gene3D" id="3.30.565.10">
    <property type="entry name" value="Histidine kinase-like ATPase, C-terminal domain"/>
    <property type="match status" value="1"/>
</dbReference>
<dbReference type="PANTHER" id="PTHR42878">
    <property type="entry name" value="TWO-COMPONENT HISTIDINE KINASE"/>
    <property type="match status" value="1"/>
</dbReference>
<dbReference type="RefSeq" id="WP_089273585.1">
    <property type="nucleotide sequence ID" value="NZ_FZNN01000029.1"/>
</dbReference>
<feature type="domain" description="Histidine kinase" evidence="7">
    <location>
        <begin position="558"/>
        <end position="769"/>
    </location>
</feature>
<dbReference type="GO" id="GO:0007234">
    <property type="term" value="P:osmosensory signaling via phosphorelay pathway"/>
    <property type="evidence" value="ECO:0007669"/>
    <property type="project" value="TreeGrafter"/>
</dbReference>
<dbReference type="CDD" id="cd00082">
    <property type="entry name" value="HisKA"/>
    <property type="match status" value="1"/>
</dbReference>
<keyword evidence="4" id="KW-0808">Transferase</keyword>